<reference evidence="1 2" key="1">
    <citation type="journal article" date="2021" name="Sci. Rep.">
        <title>The distribution of antibiotic resistance genes in chicken gut microbiota commensals.</title>
        <authorList>
            <person name="Juricova H."/>
            <person name="Matiasovicova J."/>
            <person name="Kubasova T."/>
            <person name="Cejkova D."/>
            <person name="Rychlik I."/>
        </authorList>
    </citation>
    <scope>NUCLEOTIDE SEQUENCE [LARGE SCALE GENOMIC DNA]</scope>
    <source>
        <strain evidence="1 2">An431b</strain>
    </source>
</reference>
<name>A0ABS2G9V6_9FIRM</name>
<accession>A0ABS2G9V6</accession>
<keyword evidence="2" id="KW-1185">Reference proteome</keyword>
<gene>
    <name evidence="1" type="ORF">H9X83_03845</name>
</gene>
<dbReference type="EMBL" id="JACSNV010000004">
    <property type="protein sequence ID" value="MBM6877294.1"/>
    <property type="molecule type" value="Genomic_DNA"/>
</dbReference>
<organism evidence="1 2">
    <name type="scientific">Anaerotignum lactatifermentans</name>
    <dbReference type="NCBI Taxonomy" id="160404"/>
    <lineage>
        <taxon>Bacteria</taxon>
        <taxon>Bacillati</taxon>
        <taxon>Bacillota</taxon>
        <taxon>Clostridia</taxon>
        <taxon>Lachnospirales</taxon>
        <taxon>Anaerotignaceae</taxon>
        <taxon>Anaerotignum</taxon>
    </lineage>
</organism>
<comment type="caution">
    <text evidence="1">The sequence shown here is derived from an EMBL/GenBank/DDBJ whole genome shotgun (WGS) entry which is preliminary data.</text>
</comment>
<evidence type="ECO:0000313" key="1">
    <source>
        <dbReference type="EMBL" id="MBM6877294.1"/>
    </source>
</evidence>
<sequence>MAIKKHQILPAEIPVTGLKETFDVSWWVKRFSITDKLFYQEQRGLVNTGNRGKCRKIAVI</sequence>
<dbReference type="RefSeq" id="WP_205133303.1">
    <property type="nucleotide sequence ID" value="NZ_JACSNT010000005.1"/>
</dbReference>
<dbReference type="Proteomes" id="UP000729290">
    <property type="component" value="Unassembled WGS sequence"/>
</dbReference>
<evidence type="ECO:0000313" key="2">
    <source>
        <dbReference type="Proteomes" id="UP000729290"/>
    </source>
</evidence>
<proteinExistence type="predicted"/>
<protein>
    <submittedName>
        <fullName evidence="1">Uncharacterized protein</fullName>
    </submittedName>
</protein>